<dbReference type="EMBL" id="CP003348">
    <property type="protein sequence ID" value="AFL99810.1"/>
    <property type="molecule type" value="Genomic_DNA"/>
</dbReference>
<keyword evidence="3" id="KW-1185">Reference proteome</keyword>
<dbReference type="Proteomes" id="UP000006053">
    <property type="component" value="Chromosome"/>
</dbReference>
<feature type="domain" description="DUF4365" evidence="1">
    <location>
        <begin position="10"/>
        <end position="168"/>
    </location>
</feature>
<dbReference type="eggNOG" id="ENOG503307N">
    <property type="taxonomic scope" value="Bacteria"/>
</dbReference>
<dbReference type="AlphaFoldDB" id="I4A776"/>
<sequence>MYMTEQHIKEQLSKAYANAIAANAGMIFRDYGNMDYGLDGKFSDVDVYRDNKDRCRYSETGYGIEFQLKATVNIVARSGTVYYDLEMKNYLDLIRTDIGTQRILIIYSLPKERDKWLEINDDGAVLHRCAWWCSLRGKPHESNRTKVRIEIPERQLFTSEELKRLIKLVKGGDIL</sequence>
<dbReference type="RefSeq" id="WP_014793300.1">
    <property type="nucleotide sequence ID" value="NC_018017.1"/>
</dbReference>
<evidence type="ECO:0000313" key="3">
    <source>
        <dbReference type="Proteomes" id="UP000006053"/>
    </source>
</evidence>
<dbReference type="HOGENOM" id="CLU_114899_0_0_9"/>
<protein>
    <recommendedName>
        <fullName evidence="1">DUF4365 domain-containing protein</fullName>
    </recommendedName>
</protein>
<evidence type="ECO:0000259" key="1">
    <source>
        <dbReference type="Pfam" id="PF14280"/>
    </source>
</evidence>
<reference evidence="3" key="1">
    <citation type="submission" date="2012-06" db="EMBL/GenBank/DDBJ databases">
        <title>Complete sequence of Desulfitobacterium dehalogenans ATCC 51507.</title>
        <authorList>
            <person name="Lucas S."/>
            <person name="Han J."/>
            <person name="Lapidus A."/>
            <person name="Cheng J.-F."/>
            <person name="Goodwin L."/>
            <person name="Pitluck S."/>
            <person name="Peters L."/>
            <person name="Ovchinnikova G."/>
            <person name="Teshima H."/>
            <person name="Detter J.C."/>
            <person name="Han C."/>
            <person name="Tapia R."/>
            <person name="Land M."/>
            <person name="Hauser L."/>
            <person name="Kyrpides N."/>
            <person name="Ivanova N."/>
            <person name="Pagani I."/>
            <person name="Kruse T."/>
            <person name="de Vos W.M."/>
            <person name="Smidt H."/>
            <person name="Woyke T."/>
        </authorList>
    </citation>
    <scope>NUCLEOTIDE SEQUENCE [LARGE SCALE GENOMIC DNA]</scope>
    <source>
        <strain evidence="3">ATCC 51507 / DSM 9161 / JW/IU-DC1</strain>
    </source>
</reference>
<dbReference type="InterPro" id="IPR025375">
    <property type="entry name" value="DUF4365"/>
</dbReference>
<proteinExistence type="predicted"/>
<dbReference type="STRING" id="756499.Desde_1387"/>
<organism evidence="2 3">
    <name type="scientific">Desulfitobacterium dehalogenans (strain ATCC 51507 / DSM 9161 / JW/IU-DC1)</name>
    <dbReference type="NCBI Taxonomy" id="756499"/>
    <lineage>
        <taxon>Bacteria</taxon>
        <taxon>Bacillati</taxon>
        <taxon>Bacillota</taxon>
        <taxon>Clostridia</taxon>
        <taxon>Eubacteriales</taxon>
        <taxon>Desulfitobacteriaceae</taxon>
        <taxon>Desulfitobacterium</taxon>
    </lineage>
</organism>
<dbReference type="KEGG" id="ddh:Desde_1387"/>
<reference evidence="2 3" key="2">
    <citation type="journal article" date="2015" name="J. Bacteriol.">
        <title>Genomic, proteomic, and biochemical analysis of the organohalide respiratory pathway in Desulfitobacterium dehalogenans.</title>
        <authorList>
            <person name="Kruse T."/>
            <person name="van de Pas B.A."/>
            <person name="Atteia A."/>
            <person name="Krab K."/>
            <person name="Hagen W.R."/>
            <person name="Goodwin L."/>
            <person name="Chain P."/>
            <person name="Boeren S."/>
            <person name="Maphosa F."/>
            <person name="Schraa G."/>
            <person name="de Vos W.M."/>
            <person name="van der Oost J."/>
            <person name="Smidt H."/>
            <person name="Stams A.J."/>
        </authorList>
    </citation>
    <scope>NUCLEOTIDE SEQUENCE [LARGE SCALE GENOMIC DNA]</scope>
    <source>
        <strain evidence="3">ATCC 51507 / DSM 9161 / JW/IU-DC1</strain>
    </source>
</reference>
<accession>I4A776</accession>
<name>I4A776_DESDJ</name>
<evidence type="ECO:0000313" key="2">
    <source>
        <dbReference type="EMBL" id="AFL99810.1"/>
    </source>
</evidence>
<gene>
    <name evidence="2" type="ordered locus">Desde_1387</name>
</gene>
<dbReference type="Pfam" id="PF14280">
    <property type="entry name" value="DUF4365"/>
    <property type="match status" value="1"/>
</dbReference>